<name>A0A2U3LUU2_9FIRM</name>
<dbReference type="InterPro" id="IPR016177">
    <property type="entry name" value="DNA-bd_dom_sf"/>
</dbReference>
<proteinExistence type="predicted"/>
<evidence type="ECO:0000256" key="2">
    <source>
        <dbReference type="ARBA" id="ARBA00023125"/>
    </source>
</evidence>
<evidence type="ECO:0000256" key="3">
    <source>
        <dbReference type="ARBA" id="ARBA00023163"/>
    </source>
</evidence>
<evidence type="ECO:0000313" key="5">
    <source>
        <dbReference type="EMBL" id="SPF55707.1"/>
    </source>
</evidence>
<keyword evidence="2" id="KW-0238">DNA-binding</keyword>
<dbReference type="Pfam" id="PF13392">
    <property type="entry name" value="HNH_3"/>
    <property type="match status" value="1"/>
</dbReference>
<evidence type="ECO:0000313" key="6">
    <source>
        <dbReference type="Proteomes" id="UP000238916"/>
    </source>
</evidence>
<dbReference type="InterPro" id="IPR003615">
    <property type="entry name" value="HNH_nuc"/>
</dbReference>
<dbReference type="Gene3D" id="3.30.730.10">
    <property type="entry name" value="AP2/ERF domain"/>
    <property type="match status" value="1"/>
</dbReference>
<dbReference type="InterPro" id="IPR036955">
    <property type="entry name" value="AP2/ERF_dom_sf"/>
</dbReference>
<keyword evidence="3" id="KW-0804">Transcription</keyword>
<dbReference type="Proteomes" id="UP000238916">
    <property type="component" value="Unassembled WGS sequence"/>
</dbReference>
<dbReference type="GO" id="GO:0003677">
    <property type="term" value="F:DNA binding"/>
    <property type="evidence" value="ECO:0007669"/>
    <property type="project" value="UniProtKB-KW"/>
</dbReference>
<evidence type="ECO:0000256" key="1">
    <source>
        <dbReference type="ARBA" id="ARBA00023015"/>
    </source>
</evidence>
<dbReference type="OrthoDB" id="552713at2"/>
<protein>
    <submittedName>
        <fullName evidence="5">AP2 domain-containing protein (Modular protein)</fullName>
    </submittedName>
</protein>
<dbReference type="AlphaFoldDB" id="A0A2U3LUU2"/>
<sequence length="250" mass="28569">MSRKRDLEGREFGSLTIIAEAGRGKSGDTLWQCKCNCGKEIIATGSNIALGKTQSCGSCYSNSYRLSEDGNYMIGAFPNGKMFMFDLDDCQKVLSHTWHLDNKGYVFACIDHKLTRMHRYLMNAPDGLDIDHIKGVRTDNRKSNLRFATQTENRRNKRVRKDSISGVKGVYYDKRFNKYRAGIRIDGRQIHLGYYSTLLKASESYDQAAIHYFGEFAWLNNLREKTPPMLFCPSPKTYHGEILNTLSMLV</sequence>
<dbReference type="GO" id="GO:0003700">
    <property type="term" value="F:DNA-binding transcription factor activity"/>
    <property type="evidence" value="ECO:0007669"/>
    <property type="project" value="InterPro"/>
</dbReference>
<accession>A0A2U3LUU2</accession>
<dbReference type="SUPFAM" id="SSF117289">
    <property type="entry name" value="Nucleoporin domain"/>
    <property type="match status" value="1"/>
</dbReference>
<evidence type="ECO:0000259" key="4">
    <source>
        <dbReference type="PROSITE" id="PS51032"/>
    </source>
</evidence>
<feature type="domain" description="AP2/ERF" evidence="4">
    <location>
        <begin position="166"/>
        <end position="222"/>
    </location>
</feature>
<gene>
    <name evidence="5" type="ORF">SBF1_8490005</name>
</gene>
<dbReference type="Gene3D" id="3.90.75.20">
    <property type="match status" value="1"/>
</dbReference>
<organism evidence="5 6">
    <name type="scientific">Candidatus Desulfosporosinus infrequens</name>
    <dbReference type="NCBI Taxonomy" id="2043169"/>
    <lineage>
        <taxon>Bacteria</taxon>
        <taxon>Bacillati</taxon>
        <taxon>Bacillota</taxon>
        <taxon>Clostridia</taxon>
        <taxon>Eubacteriales</taxon>
        <taxon>Desulfitobacteriaceae</taxon>
        <taxon>Desulfosporosinus</taxon>
    </lineage>
</organism>
<dbReference type="SUPFAM" id="SSF54171">
    <property type="entry name" value="DNA-binding domain"/>
    <property type="match status" value="1"/>
</dbReference>
<dbReference type="InterPro" id="IPR001471">
    <property type="entry name" value="AP2/ERF_dom"/>
</dbReference>
<dbReference type="InterPro" id="IPR044925">
    <property type="entry name" value="His-Me_finger_sf"/>
</dbReference>
<keyword evidence="1" id="KW-0805">Transcription regulation</keyword>
<dbReference type="SUPFAM" id="SSF54060">
    <property type="entry name" value="His-Me finger endonucleases"/>
    <property type="match status" value="1"/>
</dbReference>
<dbReference type="EMBL" id="OMOF01000833">
    <property type="protein sequence ID" value="SPF55707.1"/>
    <property type="molecule type" value="Genomic_DNA"/>
</dbReference>
<dbReference type="PROSITE" id="PS51032">
    <property type="entry name" value="AP2_ERF"/>
    <property type="match status" value="1"/>
</dbReference>
<reference evidence="6" key="1">
    <citation type="submission" date="2018-02" db="EMBL/GenBank/DDBJ databases">
        <authorList>
            <person name="Hausmann B."/>
        </authorList>
    </citation>
    <scope>NUCLEOTIDE SEQUENCE [LARGE SCALE GENOMIC DNA]</scope>
    <source>
        <strain evidence="6">Peat soil MAG SbF1</strain>
    </source>
</reference>